<name>A0ABY0QTR9_9FLAO</name>
<sequence length="222" mass="25228">MKIKNFLNKRKYELLLAALIQHLFIGIVVKDTTFYTEVLWPVNMLILGLASIGVFIEKSKLKNITKNILSALVIVLPIMLSFFKGVPEFMFFLNISYIVFYFYIFLEVFKFLVKPSYINTDIISASACGLLLLLEAFVFMFQIYAYSDPQSFKGLDYSSPAHTFMDLVYFCSVTLTTIGYGDITPGSYQTKLITSLIGIVGQFYSVVLVGIIISKFSNYTNK</sequence>
<feature type="transmembrane region" description="Helical" evidence="1">
    <location>
        <begin position="125"/>
        <end position="147"/>
    </location>
</feature>
<evidence type="ECO:0000313" key="4">
    <source>
        <dbReference type="Proteomes" id="UP000199242"/>
    </source>
</evidence>
<feature type="transmembrane region" description="Helical" evidence="1">
    <location>
        <begin position="192"/>
        <end position="213"/>
    </location>
</feature>
<protein>
    <submittedName>
        <fullName evidence="3">Ion channel</fullName>
    </submittedName>
</protein>
<dbReference type="SUPFAM" id="SSF81324">
    <property type="entry name" value="Voltage-gated potassium channels"/>
    <property type="match status" value="1"/>
</dbReference>
<evidence type="ECO:0000313" key="3">
    <source>
        <dbReference type="EMBL" id="SDL88885.1"/>
    </source>
</evidence>
<dbReference type="EMBL" id="FNHD01000008">
    <property type="protein sequence ID" value="SDL88885.1"/>
    <property type="molecule type" value="Genomic_DNA"/>
</dbReference>
<dbReference type="Gene3D" id="1.10.287.70">
    <property type="match status" value="1"/>
</dbReference>
<dbReference type="InterPro" id="IPR013099">
    <property type="entry name" value="K_chnl_dom"/>
</dbReference>
<feature type="transmembrane region" description="Helical" evidence="1">
    <location>
        <begin position="167"/>
        <end position="185"/>
    </location>
</feature>
<gene>
    <name evidence="3" type="ORF">SAMN05216273_10835</name>
</gene>
<evidence type="ECO:0000256" key="1">
    <source>
        <dbReference type="SAM" id="Phobius"/>
    </source>
</evidence>
<dbReference type="Proteomes" id="UP000199242">
    <property type="component" value="Unassembled WGS sequence"/>
</dbReference>
<organism evidence="3 4">
    <name type="scientific">Chryseobacterium taihuense</name>
    <dbReference type="NCBI Taxonomy" id="1141221"/>
    <lineage>
        <taxon>Bacteria</taxon>
        <taxon>Pseudomonadati</taxon>
        <taxon>Bacteroidota</taxon>
        <taxon>Flavobacteriia</taxon>
        <taxon>Flavobacteriales</taxon>
        <taxon>Weeksellaceae</taxon>
        <taxon>Chryseobacterium group</taxon>
        <taxon>Chryseobacterium</taxon>
    </lineage>
</organism>
<accession>A0ABY0QTR9</accession>
<dbReference type="Pfam" id="PF07885">
    <property type="entry name" value="Ion_trans_2"/>
    <property type="match status" value="1"/>
</dbReference>
<reference evidence="3 4" key="1">
    <citation type="submission" date="2016-10" db="EMBL/GenBank/DDBJ databases">
        <authorList>
            <person name="Varghese N."/>
            <person name="Submissions S."/>
        </authorList>
    </citation>
    <scope>NUCLEOTIDE SEQUENCE [LARGE SCALE GENOMIC DNA]</scope>
    <source>
        <strain evidence="3 4">CGMCC 1.10941</strain>
    </source>
</reference>
<keyword evidence="1" id="KW-0812">Transmembrane</keyword>
<evidence type="ECO:0000259" key="2">
    <source>
        <dbReference type="Pfam" id="PF07885"/>
    </source>
</evidence>
<keyword evidence="1" id="KW-0472">Membrane</keyword>
<proteinExistence type="predicted"/>
<feature type="transmembrane region" description="Helical" evidence="1">
    <location>
        <begin position="40"/>
        <end position="56"/>
    </location>
</feature>
<keyword evidence="4" id="KW-1185">Reference proteome</keyword>
<comment type="caution">
    <text evidence="3">The sequence shown here is derived from an EMBL/GenBank/DDBJ whole genome shotgun (WGS) entry which is preliminary data.</text>
</comment>
<dbReference type="RefSeq" id="WP_089743761.1">
    <property type="nucleotide sequence ID" value="NZ_FNHD01000008.1"/>
</dbReference>
<keyword evidence="1" id="KW-1133">Transmembrane helix</keyword>
<feature type="transmembrane region" description="Helical" evidence="1">
    <location>
        <begin position="68"/>
        <end position="85"/>
    </location>
</feature>
<feature type="transmembrane region" description="Helical" evidence="1">
    <location>
        <begin position="91"/>
        <end position="113"/>
    </location>
</feature>
<feature type="domain" description="Potassium channel" evidence="2">
    <location>
        <begin position="146"/>
        <end position="216"/>
    </location>
</feature>